<gene>
    <name evidence="2" type="ORF">M0H32_29210</name>
</gene>
<feature type="domain" description="GSCFA" evidence="1">
    <location>
        <begin position="43"/>
        <end position="313"/>
    </location>
</feature>
<dbReference type="Proteomes" id="UP001431221">
    <property type="component" value="Unassembled WGS sequence"/>
</dbReference>
<protein>
    <submittedName>
        <fullName evidence="2">GSCFA domain-containing protein</fullName>
    </submittedName>
</protein>
<dbReference type="EMBL" id="JALNMJ010000053">
    <property type="protein sequence ID" value="MCK7616241.1"/>
    <property type="molecule type" value="Genomic_DNA"/>
</dbReference>
<evidence type="ECO:0000313" key="2">
    <source>
        <dbReference type="EMBL" id="MCK7616241.1"/>
    </source>
</evidence>
<proteinExistence type="predicted"/>
<comment type="caution">
    <text evidence="2">The sequence shown here is derived from an EMBL/GenBank/DDBJ whole genome shotgun (WGS) entry which is preliminary data.</text>
</comment>
<organism evidence="2 3">
    <name type="scientific">Roseibium sediminicola</name>
    <dbReference type="NCBI Taxonomy" id="2933272"/>
    <lineage>
        <taxon>Bacteria</taxon>
        <taxon>Pseudomonadati</taxon>
        <taxon>Pseudomonadota</taxon>
        <taxon>Alphaproteobacteria</taxon>
        <taxon>Hyphomicrobiales</taxon>
        <taxon>Stappiaceae</taxon>
        <taxon>Roseibium</taxon>
    </lineage>
</organism>
<evidence type="ECO:0000313" key="3">
    <source>
        <dbReference type="Proteomes" id="UP001431221"/>
    </source>
</evidence>
<reference evidence="2" key="1">
    <citation type="submission" date="2022-04" db="EMBL/GenBank/DDBJ databases">
        <title>Roseibium sp. CAU 1639 isolated from mud.</title>
        <authorList>
            <person name="Kim W."/>
        </authorList>
    </citation>
    <scope>NUCLEOTIDE SEQUENCE</scope>
    <source>
        <strain evidence="2">CAU 1639</strain>
    </source>
</reference>
<dbReference type="RefSeq" id="WP_248160269.1">
    <property type="nucleotide sequence ID" value="NZ_JALNMJ010000053.1"/>
</dbReference>
<keyword evidence="3" id="KW-1185">Reference proteome</keyword>
<dbReference type="InterPro" id="IPR014982">
    <property type="entry name" value="GSCFA"/>
</dbReference>
<dbReference type="Pfam" id="PF08885">
    <property type="entry name" value="GSCFA"/>
    <property type="match status" value="1"/>
</dbReference>
<evidence type="ECO:0000259" key="1">
    <source>
        <dbReference type="Pfam" id="PF08885"/>
    </source>
</evidence>
<sequence length="359" mass="41379">MANNCPYRNIDTTSYWSKSVARLPSSELDPIISVKFNIDKFSKISTAGSCFAQHISKHLEDSGFNYYIAEEGNSLLSTDTKKRYNYGTFSARYGNIYTTRQLIQTTLRAFGKFHPIENTWVEKTGRIVDPFRPYIQPEGFSSERELQRDREQHFAAIRKLISEFDVFVFTLGLTELWESRRDHAVFPVCPGCGVGTYDPEKYRFRNLSVEEIVQDLGQFIDICKLYNPLGKILLTVSPVPLIATMEKKHVLTATTLSKSILRVAAETIASHYDHVDYFPSYEIITGQYSRGRYYDDDLRTVTNEGVNHVMKCFFRHYAKVELTSSKIEYQQNENGQRSSSPSKELNTIICDEDRLENYV</sequence>
<name>A0ABT0H3N3_9HYPH</name>
<accession>A0ABT0H3N3</accession>